<protein>
    <submittedName>
        <fullName evidence="1">Uncharacterized protein</fullName>
    </submittedName>
</protein>
<sequence length="38" mass="3893">MAPGICGGAPLLSRCHLTRTGPIEKTTISPGSRAKGKE</sequence>
<proteinExistence type="predicted"/>
<evidence type="ECO:0000313" key="1">
    <source>
        <dbReference type="EMBL" id="ATP09769.1"/>
    </source>
</evidence>
<dbReference type="EMBL" id="CP022426">
    <property type="protein sequence ID" value="ATP09769.1"/>
    <property type="molecule type" value="Genomic_DNA"/>
</dbReference>
<name>A0A2D1QH62_AERSA</name>
<dbReference type="AlphaFoldDB" id="A0A2D1QH62"/>
<reference evidence="2" key="1">
    <citation type="journal article" date="2018" name="BMC Genomics">
        <title>The complete and fully assembled genome sequence of Aeromonas salmonicida subsp. pectinolytica and its comparative analysis with other Aeromonas species: investigation of the mobilome in environmental and pathogenic strains.</title>
        <authorList>
            <person name="Pfeiffer F."/>
            <person name="Zamora-Lagos M.A."/>
            <person name="Blettinger M."/>
            <person name="Yeroslaviz A."/>
            <person name="Dahl A."/>
            <person name="Gruber S."/>
            <person name="Habermann B.H."/>
        </authorList>
    </citation>
    <scope>NUCLEOTIDE SEQUENCE [LARGE SCALE GENOMIC DNA]</scope>
    <source>
        <strain evidence="2">34mel</strain>
    </source>
</reference>
<accession>A0A2D1QH62</accession>
<dbReference type="Proteomes" id="UP000222916">
    <property type="component" value="Chromosome"/>
</dbReference>
<gene>
    <name evidence="1" type="ORF">Asalp_26260</name>
</gene>
<evidence type="ECO:0000313" key="2">
    <source>
        <dbReference type="Proteomes" id="UP000222916"/>
    </source>
</evidence>
<organism evidence="1 2">
    <name type="scientific">Aeromonas salmonicida subsp. pectinolytica 34mel</name>
    <dbReference type="NCBI Taxonomy" id="1324960"/>
    <lineage>
        <taxon>Bacteria</taxon>
        <taxon>Pseudomonadati</taxon>
        <taxon>Pseudomonadota</taxon>
        <taxon>Gammaproteobacteria</taxon>
        <taxon>Aeromonadales</taxon>
        <taxon>Aeromonadaceae</taxon>
        <taxon>Aeromonas</taxon>
    </lineage>
</organism>